<dbReference type="InterPro" id="IPR011047">
    <property type="entry name" value="Quinoprotein_ADH-like_sf"/>
</dbReference>
<dbReference type="SUPFAM" id="SSF101908">
    <property type="entry name" value="Putative isomerase YbhE"/>
    <property type="match status" value="1"/>
</dbReference>
<dbReference type="PROSITE" id="PS50082">
    <property type="entry name" value="WD_REPEATS_2"/>
    <property type="match status" value="6"/>
</dbReference>
<feature type="repeat" description="WD" evidence="3">
    <location>
        <begin position="488"/>
        <end position="529"/>
    </location>
</feature>
<feature type="repeat" description="WD" evidence="3">
    <location>
        <begin position="70"/>
        <end position="101"/>
    </location>
</feature>
<evidence type="ECO:0000256" key="2">
    <source>
        <dbReference type="ARBA" id="ARBA00022737"/>
    </source>
</evidence>
<evidence type="ECO:0000313" key="5">
    <source>
        <dbReference type="Proteomes" id="UP000794436"/>
    </source>
</evidence>
<dbReference type="InterPro" id="IPR001680">
    <property type="entry name" value="WD40_rpt"/>
</dbReference>
<dbReference type="Proteomes" id="UP000794436">
    <property type="component" value="Unassembled WGS sequence"/>
</dbReference>
<dbReference type="OrthoDB" id="256303at2759"/>
<reference evidence="4" key="1">
    <citation type="submission" date="2019-03" db="EMBL/GenBank/DDBJ databases">
        <title>Long read genome sequence of the mycoparasitic Pythium oligandrum ATCC 38472 isolated from sugarbeet rhizosphere.</title>
        <authorList>
            <person name="Gaulin E."/>
        </authorList>
    </citation>
    <scope>NUCLEOTIDE SEQUENCE</scope>
    <source>
        <strain evidence="4">ATCC 38472_TT</strain>
    </source>
</reference>
<organism evidence="4 5">
    <name type="scientific">Pythium oligandrum</name>
    <name type="common">Mycoparasitic fungus</name>
    <dbReference type="NCBI Taxonomy" id="41045"/>
    <lineage>
        <taxon>Eukaryota</taxon>
        <taxon>Sar</taxon>
        <taxon>Stramenopiles</taxon>
        <taxon>Oomycota</taxon>
        <taxon>Peronosporomycetes</taxon>
        <taxon>Pythiales</taxon>
        <taxon>Pythiaceae</taxon>
        <taxon>Pythium</taxon>
    </lineage>
</organism>
<dbReference type="PRINTS" id="PR00320">
    <property type="entry name" value="GPROTEINBRPT"/>
</dbReference>
<feature type="repeat" description="WD" evidence="3">
    <location>
        <begin position="30"/>
        <end position="64"/>
    </location>
</feature>
<dbReference type="SUPFAM" id="SSF50998">
    <property type="entry name" value="Quinoprotein alcohol dehydrogenase-like"/>
    <property type="match status" value="2"/>
</dbReference>
<feature type="repeat" description="WD" evidence="3">
    <location>
        <begin position="112"/>
        <end position="153"/>
    </location>
</feature>
<name>A0A8K1C843_PYTOL</name>
<comment type="caution">
    <text evidence="4">The sequence shown here is derived from an EMBL/GenBank/DDBJ whole genome shotgun (WGS) entry which is preliminary data.</text>
</comment>
<dbReference type="AlphaFoldDB" id="A0A8K1C843"/>
<evidence type="ECO:0000256" key="1">
    <source>
        <dbReference type="ARBA" id="ARBA00022574"/>
    </source>
</evidence>
<evidence type="ECO:0000313" key="4">
    <source>
        <dbReference type="EMBL" id="TMW58419.1"/>
    </source>
</evidence>
<dbReference type="InterPro" id="IPR020472">
    <property type="entry name" value="WD40_PAC1"/>
</dbReference>
<keyword evidence="1 3" id="KW-0853">WD repeat</keyword>
<dbReference type="Gene3D" id="2.130.10.10">
    <property type="entry name" value="YVTN repeat-like/Quinoprotein amine dehydrogenase"/>
    <property type="match status" value="2"/>
</dbReference>
<proteinExistence type="predicted"/>
<dbReference type="SMART" id="SM00320">
    <property type="entry name" value="WD40"/>
    <property type="match status" value="10"/>
</dbReference>
<dbReference type="EMBL" id="SPLM01000111">
    <property type="protein sequence ID" value="TMW58419.1"/>
    <property type="molecule type" value="Genomic_DNA"/>
</dbReference>
<evidence type="ECO:0000256" key="3">
    <source>
        <dbReference type="PROSITE-ProRule" id="PRU00221"/>
    </source>
</evidence>
<dbReference type="FunFam" id="2.130.10.10:FF:000190">
    <property type="entry name" value="Nuclear pore complex subunit"/>
    <property type="match status" value="2"/>
</dbReference>
<protein>
    <submittedName>
        <fullName evidence="4">Uncharacterized protein</fullName>
    </submittedName>
</protein>
<dbReference type="InterPro" id="IPR015943">
    <property type="entry name" value="WD40/YVTN_repeat-like_dom_sf"/>
</dbReference>
<keyword evidence="5" id="KW-1185">Reference proteome</keyword>
<sequence>MASFGAPAGGVPYPNPNGDYDVQPIVNDGIQDLAWSPTSNVLVSGSWDNIVRCWEVQQQGTAFNAVPKAQITHDGPVLCTSFSGDGSAVFSGSCDKTAKMWVLNGPQQGQQIAQHDAPIRAINAVQEANCVVTGSWDKTVKYWDTRSPTAMASVPLTERVYAMDAKHPLLVVATADRNIHVYDMRKPTQVYKTIQSNLKFQTRTIACFPSATGFAIGSIEGRCAIQHVEEKDKKDDFAFKCHREGNDIYPVSSIAFHPFGTFSTTGGDGTFCFWDKDARQKLKAFTKVNQSISVGKFNTPGDIFAYALSYDWSKGAEHYNPTQQPSVIRLHAVSEAEIKQRKKAVGRLPQFVFVRLPLFSPIKWHTSHSASDWLTTMASFGAPAGGVPYPNPNGDYDVQPIVNDGIQDLAWSPTSNVLVSGSWDNIVRCWEVQQQGTAFNAVPKAQITHDGPVLCTSFSGDGTTVFSGSCDKTAKMWVLNGPQQGQQIAQHDAPIRSIFAIPEMNCVVTGSWDKTVKYWDTRSPTAMATVQLSERCYAMDAKHPLLVVATADRNVLVYDMRKPTELYKTIQSNLKHQTRTIACFPDARGFAIGSIEGRCAIQHLEEVDRKNDYTFRAHRDGSDIYPVNSFVFHPFGTFATTGSDGSYGFWDKDARQKLKGFTKINQSITVGKFNAPGDIFAYAVSYDWTKGMEHYNPAQQPSVIRLHAVTEAEIKQRKKPVSR</sequence>
<keyword evidence="2" id="KW-0677">Repeat</keyword>
<dbReference type="PROSITE" id="PS50294">
    <property type="entry name" value="WD_REPEATS_REGION"/>
    <property type="match status" value="4"/>
</dbReference>
<dbReference type="PANTHER" id="PTHR10971">
    <property type="entry name" value="MRNA EXPORT FACTOR AND BUB3"/>
    <property type="match status" value="1"/>
</dbReference>
<accession>A0A8K1C843</accession>
<dbReference type="Pfam" id="PF00400">
    <property type="entry name" value="WD40"/>
    <property type="match status" value="8"/>
</dbReference>
<gene>
    <name evidence="4" type="ORF">Poli38472_009978</name>
</gene>
<feature type="repeat" description="WD" evidence="3">
    <location>
        <begin position="406"/>
        <end position="440"/>
    </location>
</feature>
<feature type="repeat" description="WD" evidence="3">
    <location>
        <begin position="446"/>
        <end position="477"/>
    </location>
</feature>